<keyword evidence="6" id="KW-0805">Transcription regulation</keyword>
<keyword evidence="7" id="KW-0238">DNA-binding</keyword>
<dbReference type="PROSITE" id="PS00028">
    <property type="entry name" value="ZINC_FINGER_C2H2_1"/>
    <property type="match status" value="7"/>
</dbReference>
<feature type="compositionally biased region" description="Polar residues" evidence="11">
    <location>
        <begin position="244"/>
        <end position="266"/>
    </location>
</feature>
<reference evidence="15" key="1">
    <citation type="submission" date="2012-12" db="EMBL/GenBank/DDBJ databases">
        <authorList>
            <person name="Hellsten U."/>
            <person name="Grimwood J."/>
            <person name="Chapman J.A."/>
            <person name="Shapiro H."/>
            <person name="Aerts A."/>
            <person name="Otillar R.P."/>
            <person name="Terry A.Y."/>
            <person name="Boore J.L."/>
            <person name="Simakov O."/>
            <person name="Marletaz F."/>
            <person name="Cho S.-J."/>
            <person name="Edsinger-Gonzales E."/>
            <person name="Havlak P."/>
            <person name="Kuo D.-H."/>
            <person name="Larsson T."/>
            <person name="Lv J."/>
            <person name="Arendt D."/>
            <person name="Savage R."/>
            <person name="Osoegawa K."/>
            <person name="de Jong P."/>
            <person name="Lindberg D.R."/>
            <person name="Seaver E.C."/>
            <person name="Weisblat D.A."/>
            <person name="Putnam N.H."/>
            <person name="Grigoriev I.V."/>
            <person name="Rokhsar D.S."/>
        </authorList>
    </citation>
    <scope>NUCLEOTIDE SEQUENCE</scope>
    <source>
        <strain evidence="15">I ESC-2004</strain>
    </source>
</reference>
<dbReference type="PANTHER" id="PTHR14003">
    <property type="entry name" value="TRANSCRIPTIONAL REPRESSOR PROTEIN YY"/>
    <property type="match status" value="1"/>
</dbReference>
<feature type="domain" description="C2H2-type" evidence="12">
    <location>
        <begin position="334"/>
        <end position="363"/>
    </location>
</feature>
<evidence type="ECO:0000313" key="14">
    <source>
        <dbReference type="EnsemblMetazoa" id="CapteP223732"/>
    </source>
</evidence>
<dbReference type="GO" id="GO:0000981">
    <property type="term" value="F:DNA-binding transcription factor activity, RNA polymerase II-specific"/>
    <property type="evidence" value="ECO:0007669"/>
    <property type="project" value="TreeGrafter"/>
</dbReference>
<dbReference type="STRING" id="283909.R7T851"/>
<accession>R7T851</accession>
<reference evidence="14" key="3">
    <citation type="submission" date="2015-06" db="UniProtKB">
        <authorList>
            <consortium name="EnsemblMetazoa"/>
        </authorList>
    </citation>
    <scope>IDENTIFICATION</scope>
</reference>
<dbReference type="PANTHER" id="PTHR14003:SF19">
    <property type="entry name" value="YY2 TRANSCRIPTION FACTOR"/>
    <property type="match status" value="1"/>
</dbReference>
<dbReference type="SMART" id="SM00355">
    <property type="entry name" value="ZnF_C2H2"/>
    <property type="match status" value="7"/>
</dbReference>
<dbReference type="InterPro" id="IPR013087">
    <property type="entry name" value="Znf_C2H2_type"/>
</dbReference>
<feature type="region of interest" description="Disordered" evidence="11">
    <location>
        <begin position="603"/>
        <end position="626"/>
    </location>
</feature>
<evidence type="ECO:0000256" key="3">
    <source>
        <dbReference type="ARBA" id="ARBA00022737"/>
    </source>
</evidence>
<protein>
    <recommendedName>
        <fullName evidence="12">C2H2-type domain-containing protein</fullName>
    </recommendedName>
</protein>
<dbReference type="FunFam" id="3.30.160.60:FF:000125">
    <property type="entry name" value="Putative zinc finger protein 143"/>
    <property type="match status" value="3"/>
</dbReference>
<feature type="domain" description="C2H2-type" evidence="12">
    <location>
        <begin position="394"/>
        <end position="423"/>
    </location>
</feature>
<dbReference type="EnsemblMetazoa" id="CapteT223732">
    <property type="protein sequence ID" value="CapteP223732"/>
    <property type="gene ID" value="CapteG223732"/>
</dbReference>
<comment type="subcellular location">
    <subcellularLocation>
        <location evidence="1">Nucleus</location>
    </subcellularLocation>
</comment>
<feature type="domain" description="C2H2-type" evidence="12">
    <location>
        <begin position="304"/>
        <end position="333"/>
    </location>
</feature>
<feature type="region of interest" description="Disordered" evidence="11">
    <location>
        <begin position="1"/>
        <end position="40"/>
    </location>
</feature>
<evidence type="ECO:0000256" key="2">
    <source>
        <dbReference type="ARBA" id="ARBA00022723"/>
    </source>
</evidence>
<keyword evidence="5" id="KW-0862">Zinc</keyword>
<dbReference type="SUPFAM" id="SSF57667">
    <property type="entry name" value="beta-beta-alpha zinc fingers"/>
    <property type="match status" value="4"/>
</dbReference>
<keyword evidence="9" id="KW-0539">Nucleus</keyword>
<keyword evidence="3" id="KW-0677">Repeat</keyword>
<sequence length="662" mass="71193">MQSPHEHSDDNGLSMSLDESSVQKSAEGEDVEMASSGDPVLQVIKAEGDTSDEDDMLNAGMTLVSQPSDEHTLLQVMGGDRNLVDAGEGSVLEATLAGEGDASSIATVTLPDGTMAFIQESTLQDGIAKFVEGETVQLEDGTTAFIQPSNAEGYKTIQLSNGITALVTVQNFASLSEGSVVDKVPAALSSESTSVDQVSLGACGDDQTDFAVASLALASSLSPTISVSAPVAEVVQNKTKDSKINQPSLLQSTLASPSSKSQAEKTTSLTEKAFRCTSENCGRLYTTMHHLRVHERSHTGDRPYKCEYAGCNKAFATNYGLKGHIRVHTGEKPYECPDVNCSKAFKTSGDLQKHIRTHTGEKPFKCPFEGCDRYFTTSNIRKVHIRTHTGLRPYVCPENGCNKAFSSATNYKNHVRIHTGEKPYVCTVQGCGKRFTEYSSLYKHHVVHTHQKPYVCNRCGKTYRQTSTLSMHKRMAHGEDGMTPETNVIADVSKASSFIQPGAMMSGTSTATISLNKTDSGPDESENNLIINTSEADSHVVSMPSAIHMMPQQLTTNLMTTGGIAVTPLCADLGGDGQQQIFVVADPSQLGLLQQLAAQQQQQQQQQQQAEGEENGMESKDAPLQDLLANNVITSEELIQATSSQDQSGFVTVEELNNLTSQ</sequence>
<evidence type="ECO:0000259" key="12">
    <source>
        <dbReference type="PROSITE" id="PS50157"/>
    </source>
</evidence>
<dbReference type="GO" id="GO:0031519">
    <property type="term" value="C:PcG protein complex"/>
    <property type="evidence" value="ECO:0007669"/>
    <property type="project" value="TreeGrafter"/>
</dbReference>
<evidence type="ECO:0000256" key="7">
    <source>
        <dbReference type="ARBA" id="ARBA00023125"/>
    </source>
</evidence>
<dbReference type="EMBL" id="KB311138">
    <property type="protein sequence ID" value="ELT89849.1"/>
    <property type="molecule type" value="Genomic_DNA"/>
</dbReference>
<feature type="domain" description="C2H2-type" evidence="12">
    <location>
        <begin position="364"/>
        <end position="393"/>
    </location>
</feature>
<dbReference type="FunFam" id="3.30.160.60:FF:000071">
    <property type="entry name" value="Putative zinc finger protein 143"/>
    <property type="match status" value="1"/>
</dbReference>
<organism evidence="13">
    <name type="scientific">Capitella teleta</name>
    <name type="common">Polychaete worm</name>
    <dbReference type="NCBI Taxonomy" id="283909"/>
    <lineage>
        <taxon>Eukaryota</taxon>
        <taxon>Metazoa</taxon>
        <taxon>Spiralia</taxon>
        <taxon>Lophotrochozoa</taxon>
        <taxon>Annelida</taxon>
        <taxon>Polychaeta</taxon>
        <taxon>Sedentaria</taxon>
        <taxon>Scolecida</taxon>
        <taxon>Capitellidae</taxon>
        <taxon>Capitella</taxon>
    </lineage>
</organism>
<dbReference type="GO" id="GO:0000978">
    <property type="term" value="F:RNA polymerase II cis-regulatory region sequence-specific DNA binding"/>
    <property type="evidence" value="ECO:0007669"/>
    <property type="project" value="TreeGrafter"/>
</dbReference>
<feature type="domain" description="C2H2-type" evidence="12">
    <location>
        <begin position="274"/>
        <end position="303"/>
    </location>
</feature>
<gene>
    <name evidence="13" type="ORF">CAPTEDRAFT_223732</name>
</gene>
<evidence type="ECO:0000256" key="5">
    <source>
        <dbReference type="ARBA" id="ARBA00022833"/>
    </source>
</evidence>
<dbReference type="InterPro" id="IPR036236">
    <property type="entry name" value="Znf_C2H2_sf"/>
</dbReference>
<feature type="region of interest" description="Disordered" evidence="11">
    <location>
        <begin position="238"/>
        <end position="266"/>
    </location>
</feature>
<evidence type="ECO:0000256" key="1">
    <source>
        <dbReference type="ARBA" id="ARBA00004123"/>
    </source>
</evidence>
<dbReference type="Gene3D" id="3.30.160.60">
    <property type="entry name" value="Classic Zinc Finger"/>
    <property type="match status" value="7"/>
</dbReference>
<dbReference type="GO" id="GO:0008270">
    <property type="term" value="F:zinc ion binding"/>
    <property type="evidence" value="ECO:0007669"/>
    <property type="project" value="UniProtKB-KW"/>
</dbReference>
<name>R7T851_CAPTE</name>
<evidence type="ECO:0000256" key="6">
    <source>
        <dbReference type="ARBA" id="ARBA00023015"/>
    </source>
</evidence>
<feature type="compositionally biased region" description="Basic and acidic residues" evidence="11">
    <location>
        <begin position="1"/>
        <end position="10"/>
    </location>
</feature>
<evidence type="ECO:0000256" key="4">
    <source>
        <dbReference type="ARBA" id="ARBA00022771"/>
    </source>
</evidence>
<dbReference type="FunFam" id="3.30.160.60:FF:000072">
    <property type="entry name" value="zinc finger protein 143 isoform X1"/>
    <property type="match status" value="1"/>
</dbReference>
<keyword evidence="8" id="KW-0804">Transcription</keyword>
<keyword evidence="15" id="KW-1185">Reference proteome</keyword>
<evidence type="ECO:0000313" key="13">
    <source>
        <dbReference type="EMBL" id="ELT89849.1"/>
    </source>
</evidence>
<evidence type="ECO:0000256" key="10">
    <source>
        <dbReference type="PROSITE-ProRule" id="PRU00042"/>
    </source>
</evidence>
<keyword evidence="4 10" id="KW-0863">Zinc-finger</keyword>
<feature type="compositionally biased region" description="Polar residues" evidence="11">
    <location>
        <begin position="11"/>
        <end position="24"/>
    </location>
</feature>
<dbReference type="OMA" id="QHGMARI"/>
<evidence type="ECO:0000256" key="8">
    <source>
        <dbReference type="ARBA" id="ARBA00023163"/>
    </source>
</evidence>
<proteinExistence type="predicted"/>
<dbReference type="Proteomes" id="UP000014760">
    <property type="component" value="Unassembled WGS sequence"/>
</dbReference>
<feature type="domain" description="C2H2-type" evidence="12">
    <location>
        <begin position="454"/>
        <end position="482"/>
    </location>
</feature>
<evidence type="ECO:0000313" key="15">
    <source>
        <dbReference type="Proteomes" id="UP000014760"/>
    </source>
</evidence>
<feature type="domain" description="C2H2-type" evidence="12">
    <location>
        <begin position="424"/>
        <end position="453"/>
    </location>
</feature>
<dbReference type="GO" id="GO:0005667">
    <property type="term" value="C:transcription regulator complex"/>
    <property type="evidence" value="ECO:0007669"/>
    <property type="project" value="TreeGrafter"/>
</dbReference>
<dbReference type="Pfam" id="PF00096">
    <property type="entry name" value="zf-C2H2"/>
    <property type="match status" value="5"/>
</dbReference>
<dbReference type="PROSITE" id="PS50157">
    <property type="entry name" value="ZINC_FINGER_C2H2_2"/>
    <property type="match status" value="7"/>
</dbReference>
<keyword evidence="2" id="KW-0479">Metal-binding</keyword>
<dbReference type="HOGENOM" id="CLU_027168_1_0_1"/>
<reference evidence="13 15" key="2">
    <citation type="journal article" date="2013" name="Nature">
        <title>Insights into bilaterian evolution from three spiralian genomes.</title>
        <authorList>
            <person name="Simakov O."/>
            <person name="Marletaz F."/>
            <person name="Cho S.J."/>
            <person name="Edsinger-Gonzales E."/>
            <person name="Havlak P."/>
            <person name="Hellsten U."/>
            <person name="Kuo D.H."/>
            <person name="Larsson T."/>
            <person name="Lv J."/>
            <person name="Arendt D."/>
            <person name="Savage R."/>
            <person name="Osoegawa K."/>
            <person name="de Jong P."/>
            <person name="Grimwood J."/>
            <person name="Chapman J.A."/>
            <person name="Shapiro H."/>
            <person name="Aerts A."/>
            <person name="Otillar R.P."/>
            <person name="Terry A.Y."/>
            <person name="Boore J.L."/>
            <person name="Grigoriev I.V."/>
            <person name="Lindberg D.R."/>
            <person name="Seaver E.C."/>
            <person name="Weisblat D.A."/>
            <person name="Putnam N.H."/>
            <person name="Rokhsar D.S."/>
        </authorList>
    </citation>
    <scope>NUCLEOTIDE SEQUENCE</scope>
    <source>
        <strain evidence="13 15">I ESC-2004</strain>
    </source>
</reference>
<evidence type="ECO:0000256" key="9">
    <source>
        <dbReference type="ARBA" id="ARBA00023242"/>
    </source>
</evidence>
<dbReference type="FunFam" id="3.30.160.60:FF:000710">
    <property type="entry name" value="Zinc finger protein 768"/>
    <property type="match status" value="1"/>
</dbReference>
<dbReference type="EMBL" id="AMQN01003181">
    <property type="status" value="NOT_ANNOTATED_CDS"/>
    <property type="molecule type" value="Genomic_DNA"/>
</dbReference>
<dbReference type="GO" id="GO:0000785">
    <property type="term" value="C:chromatin"/>
    <property type="evidence" value="ECO:0007669"/>
    <property type="project" value="TreeGrafter"/>
</dbReference>
<evidence type="ECO:0000256" key="11">
    <source>
        <dbReference type="SAM" id="MobiDB-lite"/>
    </source>
</evidence>
<dbReference type="OrthoDB" id="6077919at2759"/>
<dbReference type="AlphaFoldDB" id="R7T851"/>